<sequence length="251" mass="26415">MKALTSGLIAVYILTQSIFTTETASAQQSTKNKVTASKKAGTSKNTQLKKSQKGALIGVGTGAVIGGLIGKNNKNTAIGAIIGATVGGAAGAVIGNHMDKQAEKLREDLGSVARVERVGEGVKLTFDNALLFDFGSFLLRSETQESLRKMAQTLKSDQNTNLTVEGHTDNVGSAQFNKELSDKRAQAVSNFLVAEGVSSNRFKVIAQGEAAPIATNTTEVGRQQNRRVEIGLYASDEMKKAAQNGAVSLKQ</sequence>
<comment type="subcellular location">
    <subcellularLocation>
        <location evidence="1">Cell outer membrane</location>
    </subcellularLocation>
</comment>
<organism evidence="6 7">
    <name type="scientific">Runella slithyformis (strain ATCC 29530 / DSM 19594 / LMG 11500 / NCIMB 11436 / LSU 4)</name>
    <dbReference type="NCBI Taxonomy" id="761193"/>
    <lineage>
        <taxon>Bacteria</taxon>
        <taxon>Pseudomonadati</taxon>
        <taxon>Bacteroidota</taxon>
        <taxon>Cytophagia</taxon>
        <taxon>Cytophagales</taxon>
        <taxon>Spirosomataceae</taxon>
        <taxon>Runella</taxon>
    </lineage>
</organism>
<dbReference type="Proteomes" id="UP000000493">
    <property type="component" value="Chromosome"/>
</dbReference>
<dbReference type="KEGG" id="rsi:Runsl_5299"/>
<evidence type="ECO:0000256" key="2">
    <source>
        <dbReference type="ARBA" id="ARBA00023136"/>
    </source>
</evidence>
<gene>
    <name evidence="6" type="ordered locus">Runsl_5299</name>
</gene>
<evidence type="ECO:0000313" key="7">
    <source>
        <dbReference type="Proteomes" id="UP000000493"/>
    </source>
</evidence>
<dbReference type="GO" id="GO:0009279">
    <property type="term" value="C:cell outer membrane"/>
    <property type="evidence" value="ECO:0007669"/>
    <property type="project" value="UniProtKB-SubCell"/>
</dbReference>
<dbReference type="Gene3D" id="3.30.1330.60">
    <property type="entry name" value="OmpA-like domain"/>
    <property type="match status" value="1"/>
</dbReference>
<keyword evidence="3" id="KW-0998">Cell outer membrane</keyword>
<dbReference type="CDD" id="cd07185">
    <property type="entry name" value="OmpA_C-like"/>
    <property type="match status" value="1"/>
</dbReference>
<evidence type="ECO:0000256" key="1">
    <source>
        <dbReference type="ARBA" id="ARBA00004442"/>
    </source>
</evidence>
<dbReference type="PRINTS" id="PR01023">
    <property type="entry name" value="NAFLGMOTY"/>
</dbReference>
<evidence type="ECO:0000256" key="4">
    <source>
        <dbReference type="PROSITE-ProRule" id="PRU00473"/>
    </source>
</evidence>
<dbReference type="InterPro" id="IPR006665">
    <property type="entry name" value="OmpA-like"/>
</dbReference>
<dbReference type="InterPro" id="IPR050330">
    <property type="entry name" value="Bact_OuterMem_StrucFunc"/>
</dbReference>
<keyword evidence="7" id="KW-1185">Reference proteome</keyword>
<evidence type="ECO:0000313" key="6">
    <source>
        <dbReference type="EMBL" id="AEI51596.1"/>
    </source>
</evidence>
<feature type="domain" description="OmpA-like" evidence="5">
    <location>
        <begin position="119"/>
        <end position="236"/>
    </location>
</feature>
<dbReference type="PANTHER" id="PTHR30329:SF21">
    <property type="entry name" value="LIPOPROTEIN YIAD-RELATED"/>
    <property type="match status" value="1"/>
</dbReference>
<evidence type="ECO:0000259" key="5">
    <source>
        <dbReference type="PROSITE" id="PS51123"/>
    </source>
</evidence>
<reference evidence="6 7" key="2">
    <citation type="journal article" date="2012" name="Stand. Genomic Sci.">
        <title>Complete genome sequence of the aquatic bacterium Runella slithyformis type strain (LSU 4(T)).</title>
        <authorList>
            <person name="Copeland A."/>
            <person name="Zhang X."/>
            <person name="Misra M."/>
            <person name="Lapidus A."/>
            <person name="Nolan M."/>
            <person name="Lucas S."/>
            <person name="Deshpande S."/>
            <person name="Cheng J.F."/>
            <person name="Tapia R."/>
            <person name="Goodwin L.A."/>
            <person name="Pitluck S."/>
            <person name="Liolios K."/>
            <person name="Pagani I."/>
            <person name="Ivanova N."/>
            <person name="Mikhailova N."/>
            <person name="Pati A."/>
            <person name="Chen A."/>
            <person name="Palaniappan K."/>
            <person name="Land M."/>
            <person name="Hauser L."/>
            <person name="Pan C."/>
            <person name="Jeffries C.D."/>
            <person name="Detter J.C."/>
            <person name="Brambilla E.M."/>
            <person name="Rohde M."/>
            <person name="Djao O.D."/>
            <person name="Goker M."/>
            <person name="Sikorski J."/>
            <person name="Tindall B.J."/>
            <person name="Woyke T."/>
            <person name="Bristow J."/>
            <person name="Eisen J.A."/>
            <person name="Markowitz V."/>
            <person name="Hugenholtz P."/>
            <person name="Kyrpides N.C."/>
            <person name="Klenk H.P."/>
            <person name="Mavromatis K."/>
        </authorList>
    </citation>
    <scope>NUCLEOTIDE SEQUENCE [LARGE SCALE GENOMIC DNA]</scope>
    <source>
        <strain evidence="7">ATCC 29530 / DSM 19594 / LMG 11500 / NCIMB 11436 / LSU 4</strain>
    </source>
</reference>
<dbReference type="InterPro" id="IPR006664">
    <property type="entry name" value="OMP_bac"/>
</dbReference>
<dbReference type="AlphaFoldDB" id="A0A7U4E8D9"/>
<dbReference type="PRINTS" id="PR01021">
    <property type="entry name" value="OMPADOMAIN"/>
</dbReference>
<dbReference type="RefSeq" id="WP_013930866.1">
    <property type="nucleotide sequence ID" value="NC_015703.1"/>
</dbReference>
<reference evidence="7" key="1">
    <citation type="submission" date="2011-06" db="EMBL/GenBank/DDBJ databases">
        <title>The complete genome of chromosome of Runella slithyformis DSM 19594.</title>
        <authorList>
            <consortium name="US DOE Joint Genome Institute (JGI-PGF)"/>
            <person name="Lucas S."/>
            <person name="Han J."/>
            <person name="Lapidus A."/>
            <person name="Bruce D."/>
            <person name="Goodwin L."/>
            <person name="Pitluck S."/>
            <person name="Peters L."/>
            <person name="Kyrpides N."/>
            <person name="Mavromatis K."/>
            <person name="Ivanova N."/>
            <person name="Ovchinnikova G."/>
            <person name="Zhang X."/>
            <person name="Misra M."/>
            <person name="Detter J.C."/>
            <person name="Tapia R."/>
            <person name="Han C."/>
            <person name="Land M."/>
            <person name="Hauser L."/>
            <person name="Markowitz V."/>
            <person name="Cheng J.-F."/>
            <person name="Hugenholtz P."/>
            <person name="Woyke T."/>
            <person name="Wu D."/>
            <person name="Tindall B."/>
            <person name="Faehrich R."/>
            <person name="Brambilla E."/>
            <person name="Klenk H.-P."/>
            <person name="Eisen J.A."/>
        </authorList>
    </citation>
    <scope>NUCLEOTIDE SEQUENCE [LARGE SCALE GENOMIC DNA]</scope>
    <source>
        <strain evidence="7">ATCC 29530 / DSM 19594 / LMG 11500 / NCIMB 11436 / LSU 4</strain>
    </source>
</reference>
<dbReference type="InterPro" id="IPR036737">
    <property type="entry name" value="OmpA-like_sf"/>
</dbReference>
<evidence type="ECO:0000256" key="3">
    <source>
        <dbReference type="ARBA" id="ARBA00023237"/>
    </source>
</evidence>
<dbReference type="PROSITE" id="PS51123">
    <property type="entry name" value="OMPA_2"/>
    <property type="match status" value="1"/>
</dbReference>
<keyword evidence="2 4" id="KW-0472">Membrane</keyword>
<dbReference type="PANTHER" id="PTHR30329">
    <property type="entry name" value="STATOR ELEMENT OF FLAGELLAR MOTOR COMPLEX"/>
    <property type="match status" value="1"/>
</dbReference>
<dbReference type="InterPro" id="IPR039567">
    <property type="entry name" value="Gly-zipper"/>
</dbReference>
<dbReference type="Pfam" id="PF13488">
    <property type="entry name" value="Gly-zipper_Omp"/>
    <property type="match status" value="1"/>
</dbReference>
<proteinExistence type="predicted"/>
<protein>
    <submittedName>
        <fullName evidence="6">OmpA/MotB domain protein</fullName>
    </submittedName>
</protein>
<dbReference type="EMBL" id="CP002859">
    <property type="protein sequence ID" value="AEI51596.1"/>
    <property type="molecule type" value="Genomic_DNA"/>
</dbReference>
<dbReference type="SUPFAM" id="SSF103088">
    <property type="entry name" value="OmpA-like"/>
    <property type="match status" value="1"/>
</dbReference>
<dbReference type="Pfam" id="PF00691">
    <property type="entry name" value="OmpA"/>
    <property type="match status" value="1"/>
</dbReference>
<accession>A0A7U4E8D9</accession>
<name>A0A7U4E8D9_RUNSL</name>